<keyword evidence="3" id="KW-0808">Transferase</keyword>
<dbReference type="RefSeq" id="WP_344256275.1">
    <property type="nucleotide sequence ID" value="NZ_BAAARE010000016.1"/>
</dbReference>
<comment type="caution">
    <text evidence="5">The sequence shown here is derived from an EMBL/GenBank/DDBJ whole genome shotgun (WGS) entry which is preliminary data.</text>
</comment>
<evidence type="ECO:0000313" key="6">
    <source>
        <dbReference type="Proteomes" id="UP001500730"/>
    </source>
</evidence>
<keyword evidence="6" id="KW-1185">Reference proteome</keyword>
<accession>A0ABN3M4N2</accession>
<gene>
    <name evidence="5" type="ORF">GCM10009858_34600</name>
</gene>
<evidence type="ECO:0000256" key="2">
    <source>
        <dbReference type="ARBA" id="ARBA00022676"/>
    </source>
</evidence>
<dbReference type="PANTHER" id="PTHR45947">
    <property type="entry name" value="SULFOQUINOVOSYL TRANSFERASE SQD2"/>
    <property type="match status" value="1"/>
</dbReference>
<dbReference type="Pfam" id="PF13692">
    <property type="entry name" value="Glyco_trans_1_4"/>
    <property type="match status" value="1"/>
</dbReference>
<evidence type="ECO:0000256" key="3">
    <source>
        <dbReference type="ARBA" id="ARBA00022679"/>
    </source>
</evidence>
<reference evidence="5 6" key="1">
    <citation type="journal article" date="2019" name="Int. J. Syst. Evol. Microbiol.">
        <title>The Global Catalogue of Microorganisms (GCM) 10K type strain sequencing project: providing services to taxonomists for standard genome sequencing and annotation.</title>
        <authorList>
            <consortium name="The Broad Institute Genomics Platform"/>
            <consortium name="The Broad Institute Genome Sequencing Center for Infectious Disease"/>
            <person name="Wu L."/>
            <person name="Ma J."/>
        </authorList>
    </citation>
    <scope>NUCLEOTIDE SEQUENCE [LARGE SCALE GENOMIC DNA]</scope>
    <source>
        <strain evidence="5 6">JCM 16259</strain>
    </source>
</reference>
<name>A0ABN3M4N2_9MICO</name>
<dbReference type="Pfam" id="PF13579">
    <property type="entry name" value="Glyco_trans_4_4"/>
    <property type="match status" value="1"/>
</dbReference>
<dbReference type="Gene3D" id="3.40.50.2000">
    <property type="entry name" value="Glycogen Phosphorylase B"/>
    <property type="match status" value="2"/>
</dbReference>
<dbReference type="SUPFAM" id="SSF53756">
    <property type="entry name" value="UDP-Glycosyltransferase/glycogen phosphorylase"/>
    <property type="match status" value="1"/>
</dbReference>
<feature type="domain" description="Glycosyltransferase subfamily 4-like N-terminal" evidence="4">
    <location>
        <begin position="6"/>
        <end position="154"/>
    </location>
</feature>
<evidence type="ECO:0000256" key="1">
    <source>
        <dbReference type="ARBA" id="ARBA00021292"/>
    </source>
</evidence>
<evidence type="ECO:0000313" key="5">
    <source>
        <dbReference type="EMBL" id="GAA2493687.1"/>
    </source>
</evidence>
<evidence type="ECO:0000259" key="4">
    <source>
        <dbReference type="Pfam" id="PF13579"/>
    </source>
</evidence>
<sequence length="371" mass="39788">MSADKFFRELIRQLQSDGFDVCVVSSPGQGLANLSHDTGVRTRELRMAREISPLADIRALVQWVLVCLQERPQLVITATPKASLLGMVAAKATRVPRRLYFAVGLRLEGAQGNRRRILAAVERVATAASTEVVANSPSLAALYRDLNLAAAAKVRQTVPASSHGVDCDYFQPSSRDVDLAARLGLELSTPVVGFVGRLTHDKGIDTLLSAMRELAESGLVVQLLVVGPQDEPDSHRYLERLKTTGGPVVVVGAVDDVRPYFSLMDVHVLPTLREGFPNVVLEASAMSIPTVTTDATGSVDSVRPGKTGLIVQREQPAALAAAMKSLLDDPSTTVRLGEEARLWVADAFRPAAVVRSLLESRPSTSSIPGEA</sequence>
<dbReference type="Proteomes" id="UP001500730">
    <property type="component" value="Unassembled WGS sequence"/>
</dbReference>
<keyword evidence="2" id="KW-0328">Glycosyltransferase</keyword>
<dbReference type="EMBL" id="BAAARE010000016">
    <property type="protein sequence ID" value="GAA2493687.1"/>
    <property type="molecule type" value="Genomic_DNA"/>
</dbReference>
<proteinExistence type="predicted"/>
<protein>
    <recommendedName>
        <fullName evidence="1">D-inositol 3-phosphate glycosyltransferase</fullName>
    </recommendedName>
</protein>
<dbReference type="InterPro" id="IPR050194">
    <property type="entry name" value="Glycosyltransferase_grp1"/>
</dbReference>
<dbReference type="PANTHER" id="PTHR45947:SF3">
    <property type="entry name" value="SULFOQUINOVOSYL TRANSFERASE SQD2"/>
    <property type="match status" value="1"/>
</dbReference>
<organism evidence="5 6">
    <name type="scientific">Terrabacter carboxydivorans</name>
    <dbReference type="NCBI Taxonomy" id="619730"/>
    <lineage>
        <taxon>Bacteria</taxon>
        <taxon>Bacillati</taxon>
        <taxon>Actinomycetota</taxon>
        <taxon>Actinomycetes</taxon>
        <taxon>Micrococcales</taxon>
        <taxon>Intrasporangiaceae</taxon>
        <taxon>Terrabacter</taxon>
    </lineage>
</organism>
<dbReference type="InterPro" id="IPR028098">
    <property type="entry name" value="Glyco_trans_4-like_N"/>
</dbReference>